<evidence type="ECO:0000259" key="2">
    <source>
        <dbReference type="Pfam" id="PF01035"/>
    </source>
</evidence>
<dbReference type="GO" id="GO:0006281">
    <property type="term" value="P:DNA repair"/>
    <property type="evidence" value="ECO:0007669"/>
    <property type="project" value="InterPro"/>
</dbReference>
<proteinExistence type="predicted"/>
<dbReference type="EMBL" id="BART01028467">
    <property type="protein sequence ID" value="GAG90587.1"/>
    <property type="molecule type" value="Genomic_DNA"/>
</dbReference>
<dbReference type="InterPro" id="IPR036388">
    <property type="entry name" value="WH-like_DNA-bd_sf"/>
</dbReference>
<feature type="domain" description="Methylated-DNA-[protein]-cysteine S-methyltransferase DNA binding" evidence="2">
    <location>
        <begin position="8"/>
        <end position="89"/>
    </location>
</feature>
<name>X1CBJ5_9ZZZZ</name>
<dbReference type="GO" id="GO:0003824">
    <property type="term" value="F:catalytic activity"/>
    <property type="evidence" value="ECO:0007669"/>
    <property type="project" value="InterPro"/>
</dbReference>
<sequence>MVKEMPSEFTQEVIKIIKKIPQGKVLTYGMIAKLAGNPRAARQVSWILHSSSKKYDLPWHRVINSKGLVALNSDKDRYYQKNLLKEEGIKFKSEFGINLKEYLWIS</sequence>
<dbReference type="Pfam" id="PF01035">
    <property type="entry name" value="DNA_binding_1"/>
    <property type="match status" value="1"/>
</dbReference>
<dbReference type="SUPFAM" id="SSF46767">
    <property type="entry name" value="Methylated DNA-protein cysteine methyltransferase, C-terminal domain"/>
    <property type="match status" value="1"/>
</dbReference>
<accession>X1CBJ5</accession>
<comment type="caution">
    <text evidence="3">The sequence shown here is derived from an EMBL/GenBank/DDBJ whole genome shotgun (WGS) entry which is preliminary data.</text>
</comment>
<evidence type="ECO:0000256" key="1">
    <source>
        <dbReference type="ARBA" id="ARBA00022763"/>
    </source>
</evidence>
<dbReference type="Gene3D" id="1.10.10.10">
    <property type="entry name" value="Winged helix-like DNA-binding domain superfamily/Winged helix DNA-binding domain"/>
    <property type="match status" value="1"/>
</dbReference>
<dbReference type="AlphaFoldDB" id="X1CBJ5"/>
<protein>
    <recommendedName>
        <fullName evidence="2">Methylated-DNA-[protein]-cysteine S-methyltransferase DNA binding domain-containing protein</fullName>
    </recommendedName>
</protein>
<dbReference type="CDD" id="cd06445">
    <property type="entry name" value="ATase"/>
    <property type="match status" value="1"/>
</dbReference>
<dbReference type="InterPro" id="IPR052520">
    <property type="entry name" value="ATL_DNA_repair"/>
</dbReference>
<dbReference type="PANTHER" id="PTHR42942">
    <property type="entry name" value="6-O-METHYLGUANINE DNA METHYLTRANSFERASE"/>
    <property type="match status" value="1"/>
</dbReference>
<reference evidence="3" key="1">
    <citation type="journal article" date="2014" name="Front. Microbiol.">
        <title>High frequency of phylogenetically diverse reductive dehalogenase-homologous genes in deep subseafloor sedimentary metagenomes.</title>
        <authorList>
            <person name="Kawai M."/>
            <person name="Futagami T."/>
            <person name="Toyoda A."/>
            <person name="Takaki Y."/>
            <person name="Nishi S."/>
            <person name="Hori S."/>
            <person name="Arai W."/>
            <person name="Tsubouchi T."/>
            <person name="Morono Y."/>
            <person name="Uchiyama I."/>
            <person name="Ito T."/>
            <person name="Fujiyama A."/>
            <person name="Inagaki F."/>
            <person name="Takami H."/>
        </authorList>
    </citation>
    <scope>NUCLEOTIDE SEQUENCE</scope>
    <source>
        <strain evidence="3">Expedition CK06-06</strain>
    </source>
</reference>
<organism evidence="3">
    <name type="scientific">marine sediment metagenome</name>
    <dbReference type="NCBI Taxonomy" id="412755"/>
    <lineage>
        <taxon>unclassified sequences</taxon>
        <taxon>metagenomes</taxon>
        <taxon>ecological metagenomes</taxon>
    </lineage>
</organism>
<dbReference type="InterPro" id="IPR036217">
    <property type="entry name" value="MethylDNA_cys_MeTrfase_DNAb"/>
</dbReference>
<evidence type="ECO:0000313" key="3">
    <source>
        <dbReference type="EMBL" id="GAG90587.1"/>
    </source>
</evidence>
<dbReference type="PANTHER" id="PTHR42942:SF1">
    <property type="entry name" value="ALKYLTRANSFERASE-LIKE PROTEIN 1"/>
    <property type="match status" value="1"/>
</dbReference>
<gene>
    <name evidence="3" type="ORF">S01H4_50181</name>
</gene>
<dbReference type="InterPro" id="IPR014048">
    <property type="entry name" value="MethylDNA_cys_MeTrfase_DNA-bd"/>
</dbReference>
<keyword evidence="1" id="KW-0227">DNA damage</keyword>